<accession>A0AAV3U1C0</accession>
<dbReference type="InterPro" id="IPR021848">
    <property type="entry name" value="HODM_asu-like"/>
</dbReference>
<evidence type="ECO:0000313" key="1">
    <source>
        <dbReference type="EMBL" id="GAA4939504.1"/>
    </source>
</evidence>
<reference evidence="2" key="1">
    <citation type="journal article" date="2019" name="Int. J. Syst. Evol. Microbiol.">
        <title>The Global Catalogue of Microorganisms (GCM) 10K type strain sequencing project: providing services to taxonomists for standard genome sequencing and annotation.</title>
        <authorList>
            <consortium name="The Broad Institute Genomics Platform"/>
            <consortium name="The Broad Institute Genome Sequencing Center for Infectious Disease"/>
            <person name="Wu L."/>
            <person name="Ma J."/>
        </authorList>
    </citation>
    <scope>NUCLEOTIDE SEQUENCE [LARGE SCALE GENOMIC DNA]</scope>
    <source>
        <strain evidence="2">JCM 19134</strain>
    </source>
</reference>
<name>A0AAV3U1C0_9ALTE</name>
<organism evidence="1 2">
    <name type="scientific">Halioxenophilus aromaticivorans</name>
    <dbReference type="NCBI Taxonomy" id="1306992"/>
    <lineage>
        <taxon>Bacteria</taxon>
        <taxon>Pseudomonadati</taxon>
        <taxon>Pseudomonadota</taxon>
        <taxon>Gammaproteobacteria</taxon>
        <taxon>Alteromonadales</taxon>
        <taxon>Alteromonadaceae</taxon>
        <taxon>Halioxenophilus</taxon>
    </lineage>
</organism>
<proteinExistence type="predicted"/>
<dbReference type="Proteomes" id="UP001409585">
    <property type="component" value="Unassembled WGS sequence"/>
</dbReference>
<evidence type="ECO:0000313" key="2">
    <source>
        <dbReference type="Proteomes" id="UP001409585"/>
    </source>
</evidence>
<keyword evidence="2" id="KW-1185">Reference proteome</keyword>
<sequence length="346" mass="39703">MASLRVVPQPVDEHVFAPPFAGLKSAQAIARFPFPFTQPVQGPYRYSVNIEPHETDGIPGSPTEHFFDVDEFYFAELQERRRALKATPQHSQVLPEVTDAAQELTHLSLARLAHSYPNYFIYSPQGHGFVWQNHLTGQAPTLFDPNAPLTESKPDPLPFLTSQLPGDWALLQQQDNQLWLKGGVVTGPASWSLSEKLGMNYLQWHSPVPDQHQVFQRSLKYLLRLPPGQPVRRKNWGLCVHPRLEMSMENRREWQHELQNTSENDLPQLVNLRVELQVLERLPKSQAIAFYIRTYFLSLAELKQNPEWASRLVQVLEELSSDIAEYKNIAGVRMLIIKYLSGARHY</sequence>
<comment type="caution">
    <text evidence="1">The sequence shown here is derived from an EMBL/GenBank/DDBJ whole genome shotgun (WGS) entry which is preliminary data.</text>
</comment>
<gene>
    <name evidence="1" type="ORF">GCM10025791_17140</name>
</gene>
<dbReference type="RefSeq" id="WP_345420128.1">
    <property type="nucleotide sequence ID" value="NZ_AP031496.1"/>
</dbReference>
<protein>
    <submittedName>
        <fullName evidence="1">DUF3445 domain-containing protein</fullName>
    </submittedName>
</protein>
<dbReference type="AlphaFoldDB" id="A0AAV3U1C0"/>
<dbReference type="EMBL" id="BAABLX010000009">
    <property type="protein sequence ID" value="GAA4939504.1"/>
    <property type="molecule type" value="Genomic_DNA"/>
</dbReference>
<dbReference type="Pfam" id="PF11927">
    <property type="entry name" value="HODM_asu-like"/>
    <property type="match status" value="1"/>
</dbReference>